<feature type="region of interest" description="Disordered" evidence="1">
    <location>
        <begin position="28"/>
        <end position="234"/>
    </location>
</feature>
<dbReference type="AlphaFoldDB" id="Q5JJX9"/>
<feature type="compositionally biased region" description="Basic residues" evidence="1">
    <location>
        <begin position="165"/>
        <end position="176"/>
    </location>
</feature>
<feature type="compositionally biased region" description="Low complexity" evidence="1">
    <location>
        <begin position="132"/>
        <end position="141"/>
    </location>
</feature>
<reference evidence="2" key="1">
    <citation type="journal article" date="2002" name="Nature">
        <title>The genome sequence and structure of rice chromosome 1.</title>
        <authorList>
            <person name="Sasaki T."/>
            <person name="Matsumoto T."/>
            <person name="Yamamoto K."/>
            <person name="Sakata K."/>
            <person name="Baba T."/>
            <person name="Katayose Y."/>
            <person name="Wu J."/>
            <person name="Niimura Y."/>
            <person name="Cheng Z."/>
            <person name="Nagamura Y."/>
            <person name="Antonio B.A."/>
            <person name="Kanamori H."/>
            <person name="Hosokawa S."/>
            <person name="Masukawa M."/>
            <person name="Arikawa K."/>
            <person name="Chiden Y."/>
            <person name="Hayashi M."/>
            <person name="Okamoto M."/>
            <person name="Ando T."/>
            <person name="Aoki H."/>
            <person name="Arita K."/>
            <person name="Hamada M."/>
            <person name="Harada C."/>
            <person name="Hijishita S."/>
            <person name="Honda M."/>
            <person name="Ichikawa Y."/>
            <person name="Idonuma A."/>
            <person name="Iijima M."/>
            <person name="Ikeda M."/>
            <person name="Ikeno M."/>
            <person name="Itoh S."/>
            <person name="Itoh T."/>
            <person name="Itoh Y."/>
            <person name="Itoh Y."/>
            <person name="Iwabuchi A."/>
            <person name="Kamiya K."/>
            <person name="Karasawa W."/>
            <person name="Katagiri S."/>
            <person name="Kikuta A."/>
            <person name="Kobayashi N."/>
            <person name="Kono I."/>
            <person name="Machita K."/>
            <person name="Maehara T."/>
            <person name="Mizuno H."/>
            <person name="Mizubayashi T."/>
            <person name="Mukai Y."/>
            <person name="Nagasaki H."/>
            <person name="Nakashima M."/>
            <person name="Nakama Y."/>
            <person name="Nakamichi Y."/>
            <person name="Nakamura M."/>
            <person name="Namiki N."/>
            <person name="Negishi M."/>
            <person name="Ohta I."/>
            <person name="Ono N."/>
            <person name="Saji S."/>
            <person name="Sakai K."/>
            <person name="Shibata M."/>
            <person name="Shimokawa T."/>
            <person name="Shomura A."/>
            <person name="Song J."/>
            <person name="Takazaki Y."/>
            <person name="Terasawa K."/>
            <person name="Tsuji K."/>
            <person name="Waki K."/>
            <person name="Yamagata H."/>
            <person name="Yamane H."/>
            <person name="Yoshiki S."/>
            <person name="Yoshihara R."/>
            <person name="Yukawa K."/>
            <person name="Zhong H."/>
            <person name="Iwama H."/>
            <person name="Endo T."/>
            <person name="Ito H."/>
            <person name="Hahn J.H."/>
            <person name="Kim H.I."/>
            <person name="Eun M.Y."/>
            <person name="Yano M."/>
            <person name="Jiang J."/>
            <person name="Gojobori T."/>
        </authorList>
    </citation>
    <scope>NUCLEOTIDE SEQUENCE [LARGE SCALE GENOMIC DNA]</scope>
</reference>
<feature type="compositionally biased region" description="Basic residues" evidence="1">
    <location>
        <begin position="81"/>
        <end position="103"/>
    </location>
</feature>
<gene>
    <name evidence="2" type="primary">OSJNBa0062A24.32</name>
</gene>
<accession>Q5JJX9</accession>
<sequence length="234" mass="25723">MAAEISAPVSSLSGHALLLPVLFKRPPCSSPPFPPLAAHSPRRNRARTVAPPLRRRRRAPVRHRRRSGLPPHSASPPSASPRRRRPRPRLRFARRPSEHRRPRRPEPRRRLLPFRPPFPSSPSTGVSRRPLHSLPPSLLSPGCRSAAPVVAGGDHRGAGASPSRRPCRRGRLRARPRGCQVGPAVSRPCPRVRLTRGTHGAGRRQPRAPGPPWTERLTRGPHSRGPGPRALSPG</sequence>
<evidence type="ECO:0000313" key="2">
    <source>
        <dbReference type="EMBL" id="BAD88228.1"/>
    </source>
</evidence>
<name>Q5JJX9_ORYSJ</name>
<proteinExistence type="predicted"/>
<evidence type="ECO:0000256" key="1">
    <source>
        <dbReference type="SAM" id="MobiDB-lite"/>
    </source>
</evidence>
<protein>
    <submittedName>
        <fullName evidence="2">Zinc knuckle containing protein-like</fullName>
    </submittedName>
</protein>
<organism evidence="2">
    <name type="scientific">Oryza sativa subsp. japonica</name>
    <name type="common">Rice</name>
    <dbReference type="NCBI Taxonomy" id="39947"/>
    <lineage>
        <taxon>Eukaryota</taxon>
        <taxon>Viridiplantae</taxon>
        <taxon>Streptophyta</taxon>
        <taxon>Embryophyta</taxon>
        <taxon>Tracheophyta</taxon>
        <taxon>Spermatophyta</taxon>
        <taxon>Magnoliopsida</taxon>
        <taxon>Liliopsida</taxon>
        <taxon>Poales</taxon>
        <taxon>Poaceae</taxon>
        <taxon>BOP clade</taxon>
        <taxon>Oryzoideae</taxon>
        <taxon>Oryzeae</taxon>
        <taxon>Oryzinae</taxon>
        <taxon>Oryza</taxon>
        <taxon>Oryza sativa</taxon>
    </lineage>
</organism>
<dbReference type="EMBL" id="AP004361">
    <property type="protein sequence ID" value="BAD88228.1"/>
    <property type="molecule type" value="Genomic_DNA"/>
</dbReference>
<feature type="compositionally biased region" description="Basic residues" evidence="1">
    <location>
        <begin position="193"/>
        <end position="206"/>
    </location>
</feature>
<feature type="compositionally biased region" description="Basic residues" evidence="1">
    <location>
        <begin position="53"/>
        <end position="67"/>
    </location>
</feature>
<dbReference type="Proteomes" id="UP000817658">
    <property type="component" value="Chromosome 1"/>
</dbReference>